<dbReference type="InterPro" id="IPR027417">
    <property type="entry name" value="P-loop_NTPase"/>
</dbReference>
<dbReference type="InterPro" id="IPR038727">
    <property type="entry name" value="NadR/Ttd14_AAA_dom"/>
</dbReference>
<dbReference type="Gene3D" id="3.40.50.300">
    <property type="entry name" value="P-loop containing nucleotide triphosphate hydrolases"/>
    <property type="match status" value="1"/>
</dbReference>
<sequence length="174" mass="20037">MKVVVLTGPESTGKSWLAAELQHHFGGQRVSEYVREYVDQLQRDTHYNDVSPIAREQLRREDAARQQNPELLILDTNLLSNLLWSRTLFGRAPDWLEASLLTRRYDSYLLLSPEGVPWIGDGQRCQPELDKRLVFHNACRQWLTAHGQPMVELAGDWSERQAESIAQVQQLLDS</sequence>
<proteinExistence type="predicted"/>
<feature type="domain" description="NadR/Ttd14 AAA" evidence="1">
    <location>
        <begin position="4"/>
        <end position="160"/>
    </location>
</feature>
<dbReference type="SUPFAM" id="SSF52540">
    <property type="entry name" value="P-loop containing nucleoside triphosphate hydrolases"/>
    <property type="match status" value="1"/>
</dbReference>
<evidence type="ECO:0000259" key="1">
    <source>
        <dbReference type="Pfam" id="PF13521"/>
    </source>
</evidence>
<keyword evidence="2" id="KW-0548">Nucleotidyltransferase</keyword>
<dbReference type="AlphaFoldDB" id="A0A1H1PPV1"/>
<dbReference type="GO" id="GO:0016779">
    <property type="term" value="F:nucleotidyltransferase activity"/>
    <property type="evidence" value="ECO:0007669"/>
    <property type="project" value="UniProtKB-KW"/>
</dbReference>
<dbReference type="PANTHER" id="PTHR37512:SF1">
    <property type="entry name" value="NADR_TTD14 AAA DOMAIN-CONTAINING PROTEIN"/>
    <property type="match status" value="1"/>
</dbReference>
<dbReference type="Pfam" id="PF13521">
    <property type="entry name" value="AAA_28"/>
    <property type="match status" value="1"/>
</dbReference>
<reference evidence="3" key="1">
    <citation type="submission" date="2016-10" db="EMBL/GenBank/DDBJ databases">
        <authorList>
            <person name="Varghese N."/>
            <person name="Submissions S."/>
        </authorList>
    </citation>
    <scope>NUCLEOTIDE SEQUENCE [LARGE SCALE GENOMIC DNA]</scope>
    <source>
        <strain evidence="3">2SM5</strain>
    </source>
</reference>
<dbReference type="InterPro" id="IPR052735">
    <property type="entry name" value="NAD_biosynth-regulator"/>
</dbReference>
<gene>
    <name evidence="2" type="ORF">SAMN05216198_1249</name>
</gene>
<dbReference type="Proteomes" id="UP000243426">
    <property type="component" value="Chromosome I"/>
</dbReference>
<keyword evidence="3" id="KW-1185">Reference proteome</keyword>
<keyword evidence="2" id="KW-0808">Transferase</keyword>
<accession>A0A1H1PPV1</accession>
<organism evidence="2 3">
    <name type="scientific">Halopseudomonas litoralis</name>
    <dbReference type="NCBI Taxonomy" id="797277"/>
    <lineage>
        <taxon>Bacteria</taxon>
        <taxon>Pseudomonadati</taxon>
        <taxon>Pseudomonadota</taxon>
        <taxon>Gammaproteobacteria</taxon>
        <taxon>Pseudomonadales</taxon>
        <taxon>Pseudomonadaceae</taxon>
        <taxon>Halopseudomonas</taxon>
    </lineage>
</organism>
<dbReference type="PANTHER" id="PTHR37512">
    <property type="entry name" value="TRIFUNCTIONAL NAD BIOSYNTHESIS/REGULATOR PROTEIN NADR"/>
    <property type="match status" value="1"/>
</dbReference>
<name>A0A1H1PPV1_9GAMM</name>
<evidence type="ECO:0000313" key="2">
    <source>
        <dbReference type="EMBL" id="SDS13198.1"/>
    </source>
</evidence>
<dbReference type="EMBL" id="LT629748">
    <property type="protein sequence ID" value="SDS13198.1"/>
    <property type="molecule type" value="Genomic_DNA"/>
</dbReference>
<evidence type="ECO:0000313" key="3">
    <source>
        <dbReference type="Proteomes" id="UP000243426"/>
    </source>
</evidence>
<dbReference type="STRING" id="797277.SAMN05216198_1249"/>
<protein>
    <submittedName>
        <fullName evidence="2">Nicotinamide-nucleotide adenylyltransferase, NadR type</fullName>
    </submittedName>
</protein>
<dbReference type="OrthoDB" id="7057953at2"/>
<dbReference type="RefSeq" id="WP_090272532.1">
    <property type="nucleotide sequence ID" value="NZ_LT629748.1"/>
</dbReference>